<proteinExistence type="predicted"/>
<dbReference type="AlphaFoldDB" id="A0A645H9Q2"/>
<name>A0A645H9Q2_9ZZZZ</name>
<evidence type="ECO:0000313" key="1">
    <source>
        <dbReference type="EMBL" id="MPN35718.1"/>
    </source>
</evidence>
<dbReference type="EMBL" id="VSSQ01089500">
    <property type="protein sequence ID" value="MPN35718.1"/>
    <property type="molecule type" value="Genomic_DNA"/>
</dbReference>
<protein>
    <submittedName>
        <fullName evidence="1">Uncharacterized protein</fullName>
    </submittedName>
</protein>
<sequence length="112" mass="12149">MQAAFALVFALGGVHVVEIVGQAVLHAVLVQLLGRPVQQRRHFDQAIGVDADGLHLRAHGAVGGAQRREPHLRRGFAQRPGKGFELDFLRESGVARVIQRRGGAVHRLAVRA</sequence>
<accession>A0A645H9Q2</accession>
<gene>
    <name evidence="1" type="ORF">SDC9_183216</name>
</gene>
<organism evidence="1">
    <name type="scientific">bioreactor metagenome</name>
    <dbReference type="NCBI Taxonomy" id="1076179"/>
    <lineage>
        <taxon>unclassified sequences</taxon>
        <taxon>metagenomes</taxon>
        <taxon>ecological metagenomes</taxon>
    </lineage>
</organism>
<comment type="caution">
    <text evidence="1">The sequence shown here is derived from an EMBL/GenBank/DDBJ whole genome shotgun (WGS) entry which is preliminary data.</text>
</comment>
<reference evidence="1" key="1">
    <citation type="submission" date="2019-08" db="EMBL/GenBank/DDBJ databases">
        <authorList>
            <person name="Kucharzyk K."/>
            <person name="Murdoch R.W."/>
            <person name="Higgins S."/>
            <person name="Loffler F."/>
        </authorList>
    </citation>
    <scope>NUCLEOTIDE SEQUENCE</scope>
</reference>